<dbReference type="EMBL" id="MZNU01000430">
    <property type="protein sequence ID" value="OWO97616.1"/>
    <property type="molecule type" value="Genomic_DNA"/>
</dbReference>
<gene>
    <name evidence="2" type="ORF">B2J93_8597</name>
</gene>
<name>A0A218YSV4_9HELO</name>
<dbReference type="AlphaFoldDB" id="A0A218YSV4"/>
<feature type="region of interest" description="Disordered" evidence="1">
    <location>
        <begin position="1"/>
        <end position="27"/>
    </location>
</feature>
<comment type="caution">
    <text evidence="2">The sequence shown here is derived from an EMBL/GenBank/DDBJ whole genome shotgun (WGS) entry which is preliminary data.</text>
</comment>
<evidence type="ECO:0000313" key="3">
    <source>
        <dbReference type="Proteomes" id="UP000242519"/>
    </source>
</evidence>
<dbReference type="InParanoid" id="A0A218YSV4"/>
<proteinExistence type="predicted"/>
<keyword evidence="3" id="KW-1185">Reference proteome</keyword>
<reference evidence="2 3" key="1">
    <citation type="submission" date="2017-04" db="EMBL/GenBank/DDBJ databases">
        <title>Draft genome sequence of Marssonina coronaria NL1: causal agent of apple blotch.</title>
        <authorList>
            <person name="Cheng Q."/>
        </authorList>
    </citation>
    <scope>NUCLEOTIDE SEQUENCE [LARGE SCALE GENOMIC DNA]</scope>
    <source>
        <strain evidence="2 3">NL1</strain>
    </source>
</reference>
<evidence type="ECO:0000256" key="1">
    <source>
        <dbReference type="SAM" id="MobiDB-lite"/>
    </source>
</evidence>
<protein>
    <submittedName>
        <fullName evidence="2">Uncharacterized protein</fullName>
    </submittedName>
</protein>
<evidence type="ECO:0000313" key="2">
    <source>
        <dbReference type="EMBL" id="OWO97616.1"/>
    </source>
</evidence>
<feature type="compositionally biased region" description="Low complexity" evidence="1">
    <location>
        <begin position="1"/>
        <end position="23"/>
    </location>
</feature>
<organism evidence="2 3">
    <name type="scientific">Diplocarpon coronariae</name>
    <dbReference type="NCBI Taxonomy" id="2795749"/>
    <lineage>
        <taxon>Eukaryota</taxon>
        <taxon>Fungi</taxon>
        <taxon>Dikarya</taxon>
        <taxon>Ascomycota</taxon>
        <taxon>Pezizomycotina</taxon>
        <taxon>Leotiomycetes</taxon>
        <taxon>Helotiales</taxon>
        <taxon>Drepanopezizaceae</taxon>
        <taxon>Diplocarpon</taxon>
    </lineage>
</organism>
<sequence>MSNQGYYQQGPPQQYGQQAPQQANHLTSKVTNRVINKVLLQCNNKCNTLLNNSQSRRGVPVVVDVSVLVSPHCAVAASAKRDARPVPIALSVVKDVAK</sequence>
<dbReference type="Proteomes" id="UP000242519">
    <property type="component" value="Unassembled WGS sequence"/>
</dbReference>
<accession>A0A218YSV4</accession>